<evidence type="ECO:0000256" key="5">
    <source>
        <dbReference type="ARBA" id="ARBA00022833"/>
    </source>
</evidence>
<proteinExistence type="predicted"/>
<sequence>MELDRRWWRGPRLRLCLVKDCPGACTGLHLCKNVLLTGSCPFTRTRTGCRFSHFLDSPHNAEKLTEHGLESLTRSELCTLLLQNDTWLLPQICHNYNNGGGRLGLCQEGDNCTRLHICEKYLNSVCSCIKNHDFNAPQPQKSLSDCGVPDQLFSLVDVCLCQPAGSEVRRQTGRWGQPPTANTQRPLRC</sequence>
<evidence type="ECO:0000313" key="10">
    <source>
        <dbReference type="Proteomes" id="UP001228049"/>
    </source>
</evidence>
<dbReference type="PANTHER" id="PTHR45740">
    <property type="entry name" value="POLY [ADP-RIBOSE] POLYMERASE"/>
    <property type="match status" value="1"/>
</dbReference>
<dbReference type="Proteomes" id="UP001228049">
    <property type="component" value="Unassembled WGS sequence"/>
</dbReference>
<evidence type="ECO:0000256" key="7">
    <source>
        <dbReference type="SAM" id="MobiDB-lite"/>
    </source>
</evidence>
<dbReference type="PANTHER" id="PTHR45740:SF15">
    <property type="entry name" value="ZINC FINGER CCCH TYPE DOMAIN CONTAINING 1-LIKE"/>
    <property type="match status" value="1"/>
</dbReference>
<dbReference type="GO" id="GO:0005634">
    <property type="term" value="C:nucleus"/>
    <property type="evidence" value="ECO:0007669"/>
    <property type="project" value="TreeGrafter"/>
</dbReference>
<keyword evidence="3" id="KW-0677">Repeat</keyword>
<dbReference type="PROSITE" id="PS50103">
    <property type="entry name" value="ZF_C3H1"/>
    <property type="match status" value="1"/>
</dbReference>
<keyword evidence="10" id="KW-1185">Reference proteome</keyword>
<dbReference type="EMBL" id="JASDAP010000001">
    <property type="protein sequence ID" value="KAK1906096.1"/>
    <property type="molecule type" value="Genomic_DNA"/>
</dbReference>
<feature type="domain" description="C3H1-type" evidence="8">
    <location>
        <begin position="87"/>
        <end position="119"/>
    </location>
</feature>
<protein>
    <submittedName>
        <fullName evidence="9">Protein mono-ADP-ribosyltransferase PARP12</fullName>
    </submittedName>
</protein>
<reference evidence="9" key="1">
    <citation type="submission" date="2023-04" db="EMBL/GenBank/DDBJ databases">
        <title>Chromosome-level genome of Chaenocephalus aceratus.</title>
        <authorList>
            <person name="Park H."/>
        </authorList>
    </citation>
    <scope>NUCLEOTIDE SEQUENCE</scope>
    <source>
        <strain evidence="9">DE</strain>
        <tissue evidence="9">Muscle</tissue>
    </source>
</reference>
<dbReference type="AlphaFoldDB" id="A0AAD9FM06"/>
<accession>A0AAD9FM06</accession>
<feature type="compositionally biased region" description="Polar residues" evidence="7">
    <location>
        <begin position="179"/>
        <end position="189"/>
    </location>
</feature>
<dbReference type="InterPro" id="IPR051712">
    <property type="entry name" value="ARTD-AVP"/>
</dbReference>
<evidence type="ECO:0000256" key="6">
    <source>
        <dbReference type="PROSITE-ProRule" id="PRU00723"/>
    </source>
</evidence>
<dbReference type="InterPro" id="IPR000571">
    <property type="entry name" value="Znf_CCCH"/>
</dbReference>
<evidence type="ECO:0000256" key="1">
    <source>
        <dbReference type="ARBA" id="ARBA00022553"/>
    </source>
</evidence>
<feature type="zinc finger region" description="C3H1-type" evidence="6">
    <location>
        <begin position="87"/>
        <end position="119"/>
    </location>
</feature>
<dbReference type="GO" id="GO:0008270">
    <property type="term" value="F:zinc ion binding"/>
    <property type="evidence" value="ECO:0007669"/>
    <property type="project" value="UniProtKB-KW"/>
</dbReference>
<gene>
    <name evidence="9" type="ORF">KUDE01_008498</name>
</gene>
<keyword evidence="4 6" id="KW-0863">Zinc-finger</keyword>
<comment type="caution">
    <text evidence="9">The sequence shown here is derived from an EMBL/GenBank/DDBJ whole genome shotgun (WGS) entry which is preliminary data.</text>
</comment>
<dbReference type="GO" id="GO:0003950">
    <property type="term" value="F:NAD+ poly-ADP-ribosyltransferase activity"/>
    <property type="evidence" value="ECO:0007669"/>
    <property type="project" value="TreeGrafter"/>
</dbReference>
<dbReference type="Pfam" id="PF25261">
    <property type="entry name" value="zf-CCCH_PARP12"/>
    <property type="match status" value="1"/>
</dbReference>
<name>A0AAD9FM06_DISEL</name>
<keyword evidence="5 6" id="KW-0862">Zinc</keyword>
<evidence type="ECO:0000256" key="3">
    <source>
        <dbReference type="ARBA" id="ARBA00022737"/>
    </source>
</evidence>
<dbReference type="GO" id="GO:1990404">
    <property type="term" value="F:NAD+-protein mono-ADP-ribosyltransferase activity"/>
    <property type="evidence" value="ECO:0007669"/>
    <property type="project" value="TreeGrafter"/>
</dbReference>
<evidence type="ECO:0000256" key="4">
    <source>
        <dbReference type="ARBA" id="ARBA00022771"/>
    </source>
</evidence>
<organism evidence="9 10">
    <name type="scientific">Dissostichus eleginoides</name>
    <name type="common">Patagonian toothfish</name>
    <name type="synonym">Dissostichus amissus</name>
    <dbReference type="NCBI Taxonomy" id="100907"/>
    <lineage>
        <taxon>Eukaryota</taxon>
        <taxon>Metazoa</taxon>
        <taxon>Chordata</taxon>
        <taxon>Craniata</taxon>
        <taxon>Vertebrata</taxon>
        <taxon>Euteleostomi</taxon>
        <taxon>Actinopterygii</taxon>
        <taxon>Neopterygii</taxon>
        <taxon>Teleostei</taxon>
        <taxon>Neoteleostei</taxon>
        <taxon>Acanthomorphata</taxon>
        <taxon>Eupercaria</taxon>
        <taxon>Perciformes</taxon>
        <taxon>Notothenioidei</taxon>
        <taxon>Nototheniidae</taxon>
        <taxon>Dissostichus</taxon>
    </lineage>
</organism>
<keyword evidence="2 6" id="KW-0479">Metal-binding</keyword>
<evidence type="ECO:0000313" key="9">
    <source>
        <dbReference type="EMBL" id="KAK1906096.1"/>
    </source>
</evidence>
<feature type="region of interest" description="Disordered" evidence="7">
    <location>
        <begin position="170"/>
        <end position="189"/>
    </location>
</feature>
<evidence type="ECO:0000256" key="2">
    <source>
        <dbReference type="ARBA" id="ARBA00022723"/>
    </source>
</evidence>
<keyword evidence="1" id="KW-0597">Phosphoprotein</keyword>
<evidence type="ECO:0000259" key="8">
    <source>
        <dbReference type="PROSITE" id="PS50103"/>
    </source>
</evidence>
<dbReference type="InterPro" id="IPR057602">
    <property type="entry name" value="Zfn-CCCH_PARP12"/>
</dbReference>